<evidence type="ECO:0000259" key="6">
    <source>
        <dbReference type="Pfam" id="PF13087"/>
    </source>
</evidence>
<evidence type="ECO:0000256" key="2">
    <source>
        <dbReference type="ARBA" id="ARBA00022801"/>
    </source>
</evidence>
<dbReference type="PANTHER" id="PTHR43788">
    <property type="entry name" value="DNA2/NAM7 HELICASE FAMILY MEMBER"/>
    <property type="match status" value="1"/>
</dbReference>
<sequence length="850" mass="95257">MPRSSRKKALVHDSDSGSENSSRDVGFSKSWPCAVFLDEENQKSIGKFRSPGFFKETEAFLTWSAKPHAEPWMGFSIRFILGRRNDDDGFGVRYKANLKYGIPTPLRKYWLLVKFPRGRFTYTAEAVTKGHSLHGRVWKKKTEFTLLKVSLEKDSHAKIDGYCVPFANPGNVAHTWFNDNAPIAGSKPLPELLDQRTFTILVCSEDVLSRWNEATLPKPFSYTYGKQHTWDMDRYQTMLPKVRGGQFAPAWSFHDDNSHLAALTQSQVQGAMWLRNAADRIATLEFSALFIDAGVGTEGTTYYVIVSIGKHYKSEVPSVWWHLAGGEILQLSIHKDPEAVEWDARILHHPQHIDIFESSDLNEFQLVLTPSDVAVDNLAFRLDQTTFSVTNRLNANRKSNNTTRAKCRLIVQGYRMEDEIDAFFNLLQNPQAGDQAVPSSTWEDPRAWKLHLSLAFWLLAVLQSPSVRSLRPDDSPGLHQMRDGINMREKLGPLLAVARGDIAWSEYQFGGNQVPVATIGKLLTEILHHADIVCTSPALFCSKQDPYRNWKNELAKGIAVDDAGSISRPDLYSVWGNTLLPCLLAGDDCQIPPAVEGFEVQDKRGNYINRLGQHGKISSLAFLEASGWPIFRLRTQLRMPQSLFELCDQGIFLEGHFEHRPSSDFEHSHYEIGRKLELYLTNKYQDLAPVVSDTFHESTCNVNQITGSKQNPVQVQVALDFVTDFIKCKKANVSDIIIISAEKANADLVEHRRKGPGYLELSGMKLATTIEGFQGCESKIVVAILGVTQKVGPKPLDDNRRLAAMLSRATCGLVIVGDINTLGKKQATAGSSGHKSKGRKRSVAIKLRDM</sequence>
<evidence type="ECO:0000256" key="1">
    <source>
        <dbReference type="ARBA" id="ARBA00022741"/>
    </source>
</evidence>
<dbReference type="EMBL" id="JAPEUR010000031">
    <property type="protein sequence ID" value="KAJ4327039.1"/>
    <property type="molecule type" value="Genomic_DNA"/>
</dbReference>
<evidence type="ECO:0000313" key="8">
    <source>
        <dbReference type="Proteomes" id="UP001140502"/>
    </source>
</evidence>
<name>A0A9W8WJ29_9HYPO</name>
<dbReference type="InterPro" id="IPR041679">
    <property type="entry name" value="DNA2/NAM7-like_C"/>
</dbReference>
<keyword evidence="2" id="KW-0378">Hydrolase</keyword>
<dbReference type="GO" id="GO:0016787">
    <property type="term" value="F:hydrolase activity"/>
    <property type="evidence" value="ECO:0007669"/>
    <property type="project" value="UniProtKB-KW"/>
</dbReference>
<gene>
    <name evidence="7" type="ORF">N0V84_002538</name>
</gene>
<organism evidence="7 8">
    <name type="scientific">Fusarium piperis</name>
    <dbReference type="NCBI Taxonomy" id="1435070"/>
    <lineage>
        <taxon>Eukaryota</taxon>
        <taxon>Fungi</taxon>
        <taxon>Dikarya</taxon>
        <taxon>Ascomycota</taxon>
        <taxon>Pezizomycotina</taxon>
        <taxon>Sordariomycetes</taxon>
        <taxon>Hypocreomycetidae</taxon>
        <taxon>Hypocreales</taxon>
        <taxon>Nectriaceae</taxon>
        <taxon>Fusarium</taxon>
        <taxon>Fusarium solani species complex</taxon>
    </lineage>
</organism>
<dbReference type="OrthoDB" id="6513042at2759"/>
<dbReference type="PANTHER" id="PTHR43788:SF8">
    <property type="entry name" value="DNA-BINDING PROTEIN SMUBP-2"/>
    <property type="match status" value="1"/>
</dbReference>
<dbReference type="AlphaFoldDB" id="A0A9W8WJ29"/>
<accession>A0A9W8WJ29</accession>
<keyword evidence="1" id="KW-0547">Nucleotide-binding</keyword>
<dbReference type="Proteomes" id="UP001140502">
    <property type="component" value="Unassembled WGS sequence"/>
</dbReference>
<reference evidence="7" key="1">
    <citation type="submission" date="2022-10" db="EMBL/GenBank/DDBJ databases">
        <title>Tapping the CABI collections for fungal endophytes: first genome assemblies for Collariella, Neodidymelliopsis, Ascochyta clinopodiicola, Didymella pomorum, Didymosphaeria variabile, Neocosmospora piperis and Neocucurbitaria cava.</title>
        <authorList>
            <person name="Hill R."/>
        </authorList>
    </citation>
    <scope>NUCLEOTIDE SEQUENCE</scope>
    <source>
        <strain evidence="7">IMI 366586</strain>
    </source>
</reference>
<feature type="region of interest" description="Disordered" evidence="5">
    <location>
        <begin position="1"/>
        <end position="26"/>
    </location>
</feature>
<evidence type="ECO:0000313" key="7">
    <source>
        <dbReference type="EMBL" id="KAJ4327039.1"/>
    </source>
</evidence>
<evidence type="ECO:0000256" key="4">
    <source>
        <dbReference type="ARBA" id="ARBA00022840"/>
    </source>
</evidence>
<dbReference type="GO" id="GO:0005524">
    <property type="term" value="F:ATP binding"/>
    <property type="evidence" value="ECO:0007669"/>
    <property type="project" value="UniProtKB-KW"/>
</dbReference>
<keyword evidence="3" id="KW-0347">Helicase</keyword>
<feature type="domain" description="DNA2/NAM7 helicase-like C-terminal" evidence="6">
    <location>
        <begin position="628"/>
        <end position="819"/>
    </location>
</feature>
<dbReference type="InterPro" id="IPR027417">
    <property type="entry name" value="P-loop_NTPase"/>
</dbReference>
<keyword evidence="8" id="KW-1185">Reference proteome</keyword>
<dbReference type="GO" id="GO:0043139">
    <property type="term" value="F:5'-3' DNA helicase activity"/>
    <property type="evidence" value="ECO:0007669"/>
    <property type="project" value="TreeGrafter"/>
</dbReference>
<dbReference type="Pfam" id="PF13087">
    <property type="entry name" value="AAA_12"/>
    <property type="match status" value="1"/>
</dbReference>
<dbReference type="Gene3D" id="3.40.50.300">
    <property type="entry name" value="P-loop containing nucleotide triphosphate hydrolases"/>
    <property type="match status" value="2"/>
</dbReference>
<dbReference type="SUPFAM" id="SSF52540">
    <property type="entry name" value="P-loop containing nucleoside triphosphate hydrolases"/>
    <property type="match status" value="1"/>
</dbReference>
<evidence type="ECO:0000256" key="5">
    <source>
        <dbReference type="SAM" id="MobiDB-lite"/>
    </source>
</evidence>
<dbReference type="InterPro" id="IPR050534">
    <property type="entry name" value="Coronavir_polyprotein_1ab"/>
</dbReference>
<proteinExistence type="predicted"/>
<protein>
    <recommendedName>
        <fullName evidence="6">DNA2/NAM7 helicase-like C-terminal domain-containing protein</fullName>
    </recommendedName>
</protein>
<keyword evidence="4" id="KW-0067">ATP-binding</keyword>
<comment type="caution">
    <text evidence="7">The sequence shown here is derived from an EMBL/GenBank/DDBJ whole genome shotgun (WGS) entry which is preliminary data.</text>
</comment>
<evidence type="ECO:0000256" key="3">
    <source>
        <dbReference type="ARBA" id="ARBA00022806"/>
    </source>
</evidence>